<evidence type="ECO:0000313" key="1">
    <source>
        <dbReference type="EMBL" id="OGD80147.1"/>
    </source>
</evidence>
<dbReference type="Proteomes" id="UP000176682">
    <property type="component" value="Unassembled WGS sequence"/>
</dbReference>
<protein>
    <submittedName>
        <fullName evidence="1">Uncharacterized protein</fullName>
    </submittedName>
</protein>
<dbReference type="EMBL" id="MFAM01000002">
    <property type="protein sequence ID" value="OGD80147.1"/>
    <property type="molecule type" value="Genomic_DNA"/>
</dbReference>
<proteinExistence type="predicted"/>
<reference evidence="1 2" key="1">
    <citation type="journal article" date="2016" name="Nat. Commun.">
        <title>Thousands of microbial genomes shed light on interconnected biogeochemical processes in an aquifer system.</title>
        <authorList>
            <person name="Anantharaman K."/>
            <person name="Brown C.T."/>
            <person name="Hug L.A."/>
            <person name="Sharon I."/>
            <person name="Castelle C.J."/>
            <person name="Probst A.J."/>
            <person name="Thomas B.C."/>
            <person name="Singh A."/>
            <person name="Wilkins M.J."/>
            <person name="Karaoz U."/>
            <person name="Brodie E.L."/>
            <person name="Williams K.H."/>
            <person name="Hubbard S.S."/>
            <person name="Banfield J.F."/>
        </authorList>
    </citation>
    <scope>NUCLEOTIDE SEQUENCE [LARGE SCALE GENOMIC DNA]</scope>
</reference>
<organism evidence="1 2">
    <name type="scientific">Candidatus Collierbacteria bacterium RIFOXYB1_FULL_49_13</name>
    <dbReference type="NCBI Taxonomy" id="1817728"/>
    <lineage>
        <taxon>Bacteria</taxon>
        <taxon>Candidatus Collieribacteriota</taxon>
    </lineage>
</organism>
<gene>
    <name evidence="1" type="ORF">A2368_03015</name>
</gene>
<accession>A0A1F5FKK2</accession>
<name>A0A1F5FKK2_9BACT</name>
<sequence>MGIIKEVAGELVVLRADNYSHSLAHIHQLFEEAKRDFPKLKDSDVLIVHYSGSAYARTFGIEFPLPPGIEAPATYTRITTLETTF</sequence>
<evidence type="ECO:0000313" key="2">
    <source>
        <dbReference type="Proteomes" id="UP000176682"/>
    </source>
</evidence>
<comment type="caution">
    <text evidence="1">The sequence shown here is derived from an EMBL/GenBank/DDBJ whole genome shotgun (WGS) entry which is preliminary data.</text>
</comment>
<dbReference type="AlphaFoldDB" id="A0A1F5FKK2"/>